<evidence type="ECO:0000313" key="2">
    <source>
        <dbReference type="EMBL" id="PIO64820.1"/>
    </source>
</evidence>
<accession>A0A2G9U5L3</accession>
<gene>
    <name evidence="2" type="ORF">TELCIR_13535</name>
</gene>
<dbReference type="EMBL" id="KZ349540">
    <property type="protein sequence ID" value="PIO64820.1"/>
    <property type="molecule type" value="Genomic_DNA"/>
</dbReference>
<feature type="compositionally biased region" description="Low complexity" evidence="1">
    <location>
        <begin position="288"/>
        <end position="299"/>
    </location>
</feature>
<dbReference type="Proteomes" id="UP000230423">
    <property type="component" value="Unassembled WGS sequence"/>
</dbReference>
<evidence type="ECO:0000313" key="3">
    <source>
        <dbReference type="Proteomes" id="UP000230423"/>
    </source>
</evidence>
<feature type="compositionally biased region" description="Basic residues" evidence="1">
    <location>
        <begin position="330"/>
        <end position="358"/>
    </location>
</feature>
<keyword evidence="3" id="KW-1185">Reference proteome</keyword>
<feature type="region of interest" description="Disordered" evidence="1">
    <location>
        <begin position="1"/>
        <end position="32"/>
    </location>
</feature>
<protein>
    <submittedName>
        <fullName evidence="2">Uncharacterized protein</fullName>
    </submittedName>
</protein>
<dbReference type="OrthoDB" id="10665297at2759"/>
<reference evidence="2 3" key="1">
    <citation type="submission" date="2015-09" db="EMBL/GenBank/DDBJ databases">
        <title>Draft genome of the parasitic nematode Teladorsagia circumcincta isolate WARC Sus (inbred).</title>
        <authorList>
            <person name="Mitreva M."/>
        </authorList>
    </citation>
    <scope>NUCLEOTIDE SEQUENCE [LARGE SCALE GENOMIC DNA]</scope>
    <source>
        <strain evidence="2 3">S</strain>
    </source>
</reference>
<proteinExistence type="predicted"/>
<dbReference type="AlphaFoldDB" id="A0A2G9U5L3"/>
<sequence>MDERLDTSTSASRVDMPATTSRSHDTSTRSDDSILLSAISKLQGTSHAEPSCQVGYRTLFHPKINDPSNAAPPRRPFRIRTSQELIAEYAKGNFDVADVSHAMDDLSQDQRLPPSERLSLQIAQSLTIAANFDHTFSIEQLATRDLVMLIRTTGNQKNVSFSYMITTSFYNVQTHRNTLTELIIPHVLNPIKDNRRFVDILHSYTVTIPDIKPLCTTASATTATAVLNMKKINQALARLRKTPSALPPSVDAMEVEDIPISTRTTATSPIQSSSALCTKQTSSVLSLTTTQSSTYVSSSAARPQERLIPISPATSTRAPSAGTRRSDRTTRRRRSRSPSTPRHSRRRTTRSPARRRARSPSEHQSTSSFQCFFCHSDTHYSSDCTVVRSLTKRAMDAVAEGRCLYCLYVHAPGYCRETSTVECAALTIIIQHPVPTVAISIGTSFRT</sequence>
<feature type="non-terminal residue" evidence="2">
    <location>
        <position position="447"/>
    </location>
</feature>
<organism evidence="2 3">
    <name type="scientific">Teladorsagia circumcincta</name>
    <name type="common">Brown stomach worm</name>
    <name type="synonym">Ostertagia circumcincta</name>
    <dbReference type="NCBI Taxonomy" id="45464"/>
    <lineage>
        <taxon>Eukaryota</taxon>
        <taxon>Metazoa</taxon>
        <taxon>Ecdysozoa</taxon>
        <taxon>Nematoda</taxon>
        <taxon>Chromadorea</taxon>
        <taxon>Rhabditida</taxon>
        <taxon>Rhabditina</taxon>
        <taxon>Rhabditomorpha</taxon>
        <taxon>Strongyloidea</taxon>
        <taxon>Trichostrongylidae</taxon>
        <taxon>Teladorsagia</taxon>
    </lineage>
</organism>
<feature type="compositionally biased region" description="Basic and acidic residues" evidence="1">
    <location>
        <begin position="22"/>
        <end position="32"/>
    </location>
</feature>
<name>A0A2G9U5L3_TELCI</name>
<evidence type="ECO:0000256" key="1">
    <source>
        <dbReference type="SAM" id="MobiDB-lite"/>
    </source>
</evidence>
<feature type="region of interest" description="Disordered" evidence="1">
    <location>
        <begin position="288"/>
        <end position="363"/>
    </location>
</feature>